<sequence>MKAWSTHDQDTTLFCCRALHVKHAAYASALYTLIHAHELDSGEMVDPPELQYYGQYCGSGGSTIFFIRNEFSRCGTRTERYAREREDRNLLEARPSTLERRTTRTEQCAKEIASTHVLELCDRYSVALPPREFSNIAPRDI</sequence>
<evidence type="ECO:0000313" key="2">
    <source>
        <dbReference type="Proteomes" id="UP000663880"/>
    </source>
</evidence>
<evidence type="ECO:0000313" key="1">
    <source>
        <dbReference type="EMBL" id="CAF4895208.1"/>
    </source>
</evidence>
<dbReference type="Proteomes" id="UP000663880">
    <property type="component" value="Unassembled WGS sequence"/>
</dbReference>
<accession>A0A821UT67</accession>
<protein>
    <submittedName>
        <fullName evidence="1">Uncharacterized protein</fullName>
    </submittedName>
</protein>
<gene>
    <name evidence="1" type="ORF">PMACD_LOCUS10819</name>
</gene>
<dbReference type="OrthoDB" id="8173727at2759"/>
<organism evidence="1 2">
    <name type="scientific">Pieris macdunnoughi</name>
    <dbReference type="NCBI Taxonomy" id="345717"/>
    <lineage>
        <taxon>Eukaryota</taxon>
        <taxon>Metazoa</taxon>
        <taxon>Ecdysozoa</taxon>
        <taxon>Arthropoda</taxon>
        <taxon>Hexapoda</taxon>
        <taxon>Insecta</taxon>
        <taxon>Pterygota</taxon>
        <taxon>Neoptera</taxon>
        <taxon>Endopterygota</taxon>
        <taxon>Lepidoptera</taxon>
        <taxon>Glossata</taxon>
        <taxon>Ditrysia</taxon>
        <taxon>Papilionoidea</taxon>
        <taxon>Pieridae</taxon>
        <taxon>Pierinae</taxon>
        <taxon>Pieris</taxon>
    </lineage>
</organism>
<dbReference type="AlphaFoldDB" id="A0A821UT67"/>
<proteinExistence type="predicted"/>
<dbReference type="EMBL" id="CAJOBZ010000033">
    <property type="protein sequence ID" value="CAF4895208.1"/>
    <property type="molecule type" value="Genomic_DNA"/>
</dbReference>
<reference evidence="1" key="1">
    <citation type="submission" date="2021-02" db="EMBL/GenBank/DDBJ databases">
        <authorList>
            <person name="Steward A R."/>
        </authorList>
    </citation>
    <scope>NUCLEOTIDE SEQUENCE</scope>
</reference>
<comment type="caution">
    <text evidence="1">The sequence shown here is derived from an EMBL/GenBank/DDBJ whole genome shotgun (WGS) entry which is preliminary data.</text>
</comment>
<keyword evidence="2" id="KW-1185">Reference proteome</keyword>
<name>A0A821UT67_9NEOP</name>